<organism evidence="1 2">
    <name type="scientific">Vallitalea pronyensis</name>
    <dbReference type="NCBI Taxonomy" id="1348613"/>
    <lineage>
        <taxon>Bacteria</taxon>
        <taxon>Bacillati</taxon>
        <taxon>Bacillota</taxon>
        <taxon>Clostridia</taxon>
        <taxon>Lachnospirales</taxon>
        <taxon>Vallitaleaceae</taxon>
        <taxon>Vallitalea</taxon>
    </lineage>
</organism>
<dbReference type="RefSeq" id="WP_212697429.1">
    <property type="nucleotide sequence ID" value="NZ_CP058649.1"/>
</dbReference>
<gene>
    <name evidence="1" type="ORF">HZI73_06425</name>
</gene>
<dbReference type="Proteomes" id="UP000683246">
    <property type="component" value="Chromosome"/>
</dbReference>
<protein>
    <submittedName>
        <fullName evidence="1">Glycosyltransferase family 4 protein</fullName>
    </submittedName>
</protein>
<dbReference type="CDD" id="cd03801">
    <property type="entry name" value="GT4_PimA-like"/>
    <property type="match status" value="1"/>
</dbReference>
<accession>A0A8J8SG57</accession>
<dbReference type="Gene3D" id="3.40.50.2000">
    <property type="entry name" value="Glycogen Phosphorylase B"/>
    <property type="match status" value="2"/>
</dbReference>
<proteinExistence type="predicted"/>
<sequence>MKVAYAHDHVMHHYHHHYYSNGSFSKMVLQRYTTIFREVRFLSRQKALEEMPTNMSLASTEGVVFVGVPNFRSLKKLHTIHQASKIVEREIADCDCLIARLPSSIGKMAVKYAKHHKKPYLIEVVGCAWDANMNHGSVLGKIIAPYEAMTYKCYIAQSNYTIYITKKFLQSRYPSKGKSVICPNVVIDWVETETLKRRKEKIYGQKNNLKFGLIGSLNVDYKGHETVIRALGLIKEEIPEFTIEFVGKGDVSRWESLIKACSLEDHVTFMGTLPSGKDVFAWMDTLDIALQPSTAEAQGRCIIEAMSRGCPVIASKVGGIRELIDDPWLISPKDYRDLATKIKHLISDKEAMLHQAMINFQSAKQYYKPRIEKVRHRFLHEFKTSVRQNQHELKAL</sequence>
<dbReference type="SUPFAM" id="SSF53756">
    <property type="entry name" value="UDP-Glycosyltransferase/glycogen phosphorylase"/>
    <property type="match status" value="1"/>
</dbReference>
<name>A0A8J8SG57_9FIRM</name>
<dbReference type="PANTHER" id="PTHR12526">
    <property type="entry name" value="GLYCOSYLTRANSFERASE"/>
    <property type="match status" value="1"/>
</dbReference>
<dbReference type="Pfam" id="PF13692">
    <property type="entry name" value="Glyco_trans_1_4"/>
    <property type="match status" value="1"/>
</dbReference>
<reference evidence="1" key="1">
    <citation type="submission" date="2020-07" db="EMBL/GenBank/DDBJ databases">
        <title>Vallitalea pronyensis genome.</title>
        <authorList>
            <person name="Postec A."/>
        </authorList>
    </citation>
    <scope>NUCLEOTIDE SEQUENCE</scope>
    <source>
        <strain evidence="1">FatNI3</strain>
    </source>
</reference>
<keyword evidence="2" id="KW-1185">Reference proteome</keyword>
<dbReference type="AlphaFoldDB" id="A0A8J8SG57"/>
<evidence type="ECO:0000313" key="2">
    <source>
        <dbReference type="Proteomes" id="UP000683246"/>
    </source>
</evidence>
<evidence type="ECO:0000313" key="1">
    <source>
        <dbReference type="EMBL" id="QUI21958.1"/>
    </source>
</evidence>
<dbReference type="KEGG" id="vpy:HZI73_06425"/>
<dbReference type="EMBL" id="CP058649">
    <property type="protein sequence ID" value="QUI21958.1"/>
    <property type="molecule type" value="Genomic_DNA"/>
</dbReference>